<protein>
    <submittedName>
        <fullName evidence="1">Uncharacterized protein</fullName>
    </submittedName>
</protein>
<comment type="caution">
    <text evidence="1">The sequence shown here is derived from an EMBL/GenBank/DDBJ whole genome shotgun (WGS) entry which is preliminary data.</text>
</comment>
<dbReference type="EMBL" id="CAMAPF010001015">
    <property type="protein sequence ID" value="CAH9139166.1"/>
    <property type="molecule type" value="Genomic_DNA"/>
</dbReference>
<gene>
    <name evidence="1" type="ORF">CEPIT_LOCUS37384</name>
</gene>
<evidence type="ECO:0000313" key="2">
    <source>
        <dbReference type="Proteomes" id="UP001152523"/>
    </source>
</evidence>
<accession>A0AAV0FV03</accession>
<reference evidence="1" key="1">
    <citation type="submission" date="2022-07" db="EMBL/GenBank/DDBJ databases">
        <authorList>
            <person name="Macas J."/>
            <person name="Novak P."/>
            <person name="Neumann P."/>
        </authorList>
    </citation>
    <scope>NUCLEOTIDE SEQUENCE</scope>
</reference>
<keyword evidence="2" id="KW-1185">Reference proteome</keyword>
<evidence type="ECO:0000313" key="1">
    <source>
        <dbReference type="EMBL" id="CAH9139166.1"/>
    </source>
</evidence>
<sequence length="284" mass="31871">MEEISQSSAPPLDSLKLAHKITVVAGGEAHTLTLTDESGKADEGLSFSLVPRVKFKFTMGCTDSRGGNVTAFGIKCFLSAYFHCFQVHNRYLAIPACDINVHLLDQTKIVKNEGTWIMAYGCVYIRDDRFTSKEFYIGLRNFLLTKFKPYKVKWMNFTYPLTITLPPEEDPDKMMASIPITSRTAYNPEIPTLIIKGLNQWFAEQPGSLRMLLETLGVVRSFGFGDDGISIQYEDCYTALKSLCGCSLGRKMDVEGVQSVSIVDYVLTWKEEKRATNLPCCLHP</sequence>
<dbReference type="Proteomes" id="UP001152523">
    <property type="component" value="Unassembled WGS sequence"/>
</dbReference>
<dbReference type="AlphaFoldDB" id="A0AAV0FV03"/>
<name>A0AAV0FV03_9ASTE</name>
<organism evidence="1 2">
    <name type="scientific">Cuscuta epithymum</name>
    <dbReference type="NCBI Taxonomy" id="186058"/>
    <lineage>
        <taxon>Eukaryota</taxon>
        <taxon>Viridiplantae</taxon>
        <taxon>Streptophyta</taxon>
        <taxon>Embryophyta</taxon>
        <taxon>Tracheophyta</taxon>
        <taxon>Spermatophyta</taxon>
        <taxon>Magnoliopsida</taxon>
        <taxon>eudicotyledons</taxon>
        <taxon>Gunneridae</taxon>
        <taxon>Pentapetalae</taxon>
        <taxon>asterids</taxon>
        <taxon>lamiids</taxon>
        <taxon>Solanales</taxon>
        <taxon>Convolvulaceae</taxon>
        <taxon>Cuscuteae</taxon>
        <taxon>Cuscuta</taxon>
        <taxon>Cuscuta subgen. Cuscuta</taxon>
    </lineage>
</organism>
<proteinExistence type="predicted"/>